<name>A0A081G320_9GAMM</name>
<protein>
    <submittedName>
        <fullName evidence="1">Uncharacterized protein</fullName>
    </submittedName>
</protein>
<proteinExistence type="predicted"/>
<comment type="caution">
    <text evidence="1">The sequence shown here is derived from an EMBL/GenBank/DDBJ whole genome shotgun (WGS) entry which is preliminary data.</text>
</comment>
<sequence length="78" mass="8907">MLNNDRETSNNSLRRMLKWLRDSIDLSLRIGGKLTPAGRFGDLKRGWLISPSIHSCYAPRIRWRRDKKPGALAGFVAV</sequence>
<dbReference type="Proteomes" id="UP000028252">
    <property type="component" value="Unassembled WGS sequence"/>
</dbReference>
<reference evidence="1 2" key="1">
    <citation type="submission" date="2014-04" db="EMBL/GenBank/DDBJ databases">
        <title>Marinobacterium kochiensis sp. nov., isolated from sediment sample collected from Kochi backwaters in Kerala, India.</title>
        <authorList>
            <person name="Singh A."/>
            <person name="Pinnaka A.K."/>
        </authorList>
    </citation>
    <scope>NUCLEOTIDE SEQUENCE [LARGE SCALE GENOMIC DNA]</scope>
    <source>
        <strain evidence="1 2">AK27</strain>
    </source>
</reference>
<dbReference type="AlphaFoldDB" id="A0A081G320"/>
<evidence type="ECO:0000313" key="2">
    <source>
        <dbReference type="Proteomes" id="UP000028252"/>
    </source>
</evidence>
<evidence type="ECO:0000313" key="1">
    <source>
        <dbReference type="EMBL" id="KEA65175.1"/>
    </source>
</evidence>
<keyword evidence="2" id="KW-1185">Reference proteome</keyword>
<gene>
    <name evidence="1" type="ORF">ADIMK_0877</name>
</gene>
<accession>A0A081G320</accession>
<dbReference type="STRING" id="1232683.ADIMK_0877"/>
<dbReference type="PATRIC" id="fig|1232683.4.peg.869"/>
<organism evidence="1 2">
    <name type="scientific">Marinobacterium lacunae</name>
    <dbReference type="NCBI Taxonomy" id="1232683"/>
    <lineage>
        <taxon>Bacteria</taxon>
        <taxon>Pseudomonadati</taxon>
        <taxon>Pseudomonadota</taxon>
        <taxon>Gammaproteobacteria</taxon>
        <taxon>Oceanospirillales</taxon>
        <taxon>Oceanospirillaceae</taxon>
        <taxon>Marinobacterium</taxon>
    </lineage>
</organism>
<dbReference type="EMBL" id="JMQN01000013">
    <property type="protein sequence ID" value="KEA65175.1"/>
    <property type="molecule type" value="Genomic_DNA"/>
</dbReference>